<evidence type="ECO:0000256" key="6">
    <source>
        <dbReference type="ARBA" id="ARBA00022801"/>
    </source>
</evidence>
<comment type="similarity">
    <text evidence="2">Belongs to the FPG family.</text>
</comment>
<accession>A0AA87RDN6</accession>
<evidence type="ECO:0000256" key="4">
    <source>
        <dbReference type="ARBA" id="ARBA00022763"/>
    </source>
</evidence>
<dbReference type="SMART" id="SM01232">
    <property type="entry name" value="H2TH"/>
    <property type="match status" value="1"/>
</dbReference>
<keyword evidence="10" id="KW-0456">Lyase</keyword>
<comment type="catalytic activity">
    <reaction evidence="1">
        <text>Hydrolysis of DNA containing ring-opened 7-methylguanine residues, releasing 2,6-diamino-4-hydroxy-5-(N-methyl)formamidopyrimidine.</text>
        <dbReference type="EC" id="3.2.2.23"/>
    </reaction>
</comment>
<name>A0AA87RDN6_9MICO</name>
<keyword evidence="5 13" id="KW-0863">Zinc-finger</keyword>
<dbReference type="GO" id="GO:0008270">
    <property type="term" value="F:zinc ion binding"/>
    <property type="evidence" value="ECO:0007669"/>
    <property type="project" value="UniProtKB-KW"/>
</dbReference>
<dbReference type="CDD" id="cd08973">
    <property type="entry name" value="BaFpgNei_N_1"/>
    <property type="match status" value="1"/>
</dbReference>
<dbReference type="InterPro" id="IPR010979">
    <property type="entry name" value="Ribosomal_uS13-like_H2TH"/>
</dbReference>
<dbReference type="SUPFAM" id="SSF81624">
    <property type="entry name" value="N-terminal domain of MutM-like DNA repair proteins"/>
    <property type="match status" value="1"/>
</dbReference>
<evidence type="ECO:0000256" key="7">
    <source>
        <dbReference type="ARBA" id="ARBA00022833"/>
    </source>
</evidence>
<evidence type="ECO:0000259" key="15">
    <source>
        <dbReference type="PROSITE" id="PS51068"/>
    </source>
</evidence>
<sequence>MPELPEVEALAADLGERLTGRTIRRVDVTEIAALKTFDPPIDALRGTAFTGAGRRGKHLVLTVDSGLHLVIHLARSGWVRWREASPRPTAGRGRGPLAARAVLEPAAHADDDALGGDGFDVTEQASHKRLAIHVVTHPEQVMSIATLGPEPLGEEFTEQRFAAILAHAGRAQIKGVLRDQRRIAGIGNAYSDEILHAARMSPFHPASMPADDVARLYAALREVLGGAVERARGVSASSLKAEKRQGMRVHGRKGEACPVCGDTVRQVIYADSTFEYCAGCQTGGKPLADRVLSRLGVRR</sequence>
<proteinExistence type="inferred from homology"/>
<dbReference type="SMART" id="SM00898">
    <property type="entry name" value="Fapy_DNA_glyco"/>
    <property type="match status" value="1"/>
</dbReference>
<keyword evidence="12" id="KW-0326">Glycosidase</keyword>
<dbReference type="Pfam" id="PF06831">
    <property type="entry name" value="H2TH"/>
    <property type="match status" value="1"/>
</dbReference>
<dbReference type="PANTHER" id="PTHR22993">
    <property type="entry name" value="FORMAMIDOPYRIMIDINE-DNA GLYCOSYLASE"/>
    <property type="match status" value="1"/>
</dbReference>
<keyword evidence="6" id="KW-0378">Hydrolase</keyword>
<evidence type="ECO:0000313" key="16">
    <source>
        <dbReference type="EMBL" id="GEK80856.1"/>
    </source>
</evidence>
<evidence type="ECO:0000256" key="5">
    <source>
        <dbReference type="ARBA" id="ARBA00022771"/>
    </source>
</evidence>
<evidence type="ECO:0000256" key="12">
    <source>
        <dbReference type="ARBA" id="ARBA00023295"/>
    </source>
</evidence>
<dbReference type="AlphaFoldDB" id="A0AA87RDN6"/>
<keyword evidence="9" id="KW-0234">DNA repair</keyword>
<dbReference type="GO" id="GO:0006284">
    <property type="term" value="P:base-excision repair"/>
    <property type="evidence" value="ECO:0007669"/>
    <property type="project" value="InterPro"/>
</dbReference>
<dbReference type="PROSITE" id="PS51068">
    <property type="entry name" value="FPG_CAT"/>
    <property type="match status" value="1"/>
</dbReference>
<evidence type="ECO:0000313" key="17">
    <source>
        <dbReference type="Proteomes" id="UP000321749"/>
    </source>
</evidence>
<evidence type="ECO:0000256" key="8">
    <source>
        <dbReference type="ARBA" id="ARBA00023125"/>
    </source>
</evidence>
<protein>
    <submittedName>
        <fullName evidence="16">Formamidopyrimidine-DNA glycosylase</fullName>
    </submittedName>
</protein>
<dbReference type="GO" id="GO:0034039">
    <property type="term" value="F:8-oxo-7,8-dihydroguanine DNA N-glycosylase activity"/>
    <property type="evidence" value="ECO:0007669"/>
    <property type="project" value="TreeGrafter"/>
</dbReference>
<dbReference type="GO" id="GO:0016829">
    <property type="term" value="F:lyase activity"/>
    <property type="evidence" value="ECO:0007669"/>
    <property type="project" value="UniProtKB-KW"/>
</dbReference>
<dbReference type="Pfam" id="PF01149">
    <property type="entry name" value="Fapy_DNA_glyco"/>
    <property type="match status" value="1"/>
</dbReference>
<evidence type="ECO:0000256" key="2">
    <source>
        <dbReference type="ARBA" id="ARBA00009409"/>
    </source>
</evidence>
<keyword evidence="3" id="KW-0479">Metal-binding</keyword>
<evidence type="ECO:0000256" key="9">
    <source>
        <dbReference type="ARBA" id="ARBA00023204"/>
    </source>
</evidence>
<dbReference type="GO" id="GO:0003906">
    <property type="term" value="F:DNA-(apurinic or apyrimidinic site) endonuclease activity"/>
    <property type="evidence" value="ECO:0007669"/>
    <property type="project" value="InterPro"/>
</dbReference>
<evidence type="ECO:0000256" key="10">
    <source>
        <dbReference type="ARBA" id="ARBA00023239"/>
    </source>
</evidence>
<evidence type="ECO:0000256" key="1">
    <source>
        <dbReference type="ARBA" id="ARBA00001668"/>
    </source>
</evidence>
<dbReference type="InterPro" id="IPR012319">
    <property type="entry name" value="FPG_cat"/>
</dbReference>
<feature type="domain" description="Formamidopyrimidine-DNA glycosylase catalytic" evidence="15">
    <location>
        <begin position="2"/>
        <end position="153"/>
    </location>
</feature>
<dbReference type="Proteomes" id="UP000321749">
    <property type="component" value="Unassembled WGS sequence"/>
</dbReference>
<evidence type="ECO:0000256" key="3">
    <source>
        <dbReference type="ARBA" id="ARBA00022723"/>
    </source>
</evidence>
<evidence type="ECO:0000256" key="11">
    <source>
        <dbReference type="ARBA" id="ARBA00023268"/>
    </source>
</evidence>
<dbReference type="EMBL" id="BJUU01000015">
    <property type="protein sequence ID" value="GEK80856.1"/>
    <property type="molecule type" value="Genomic_DNA"/>
</dbReference>
<dbReference type="Gene3D" id="1.10.8.50">
    <property type="match status" value="1"/>
</dbReference>
<dbReference type="RefSeq" id="WP_146795503.1">
    <property type="nucleotide sequence ID" value="NZ_BJUU01000015.1"/>
</dbReference>
<keyword evidence="4" id="KW-0227">DNA damage</keyword>
<keyword evidence="17" id="KW-1185">Reference proteome</keyword>
<gene>
    <name evidence="16" type="ORF">ABA31_22070</name>
</gene>
<dbReference type="InterPro" id="IPR000214">
    <property type="entry name" value="Znf_DNA_glyclase/AP_lyase"/>
</dbReference>
<dbReference type="SUPFAM" id="SSF46946">
    <property type="entry name" value="S13-like H2TH domain"/>
    <property type="match status" value="1"/>
</dbReference>
<evidence type="ECO:0000259" key="14">
    <source>
        <dbReference type="PROSITE" id="PS51066"/>
    </source>
</evidence>
<evidence type="ECO:0000256" key="13">
    <source>
        <dbReference type="PROSITE-ProRule" id="PRU00391"/>
    </source>
</evidence>
<dbReference type="InterPro" id="IPR035937">
    <property type="entry name" value="FPG_N"/>
</dbReference>
<dbReference type="GO" id="GO:0003684">
    <property type="term" value="F:damaged DNA binding"/>
    <property type="evidence" value="ECO:0007669"/>
    <property type="project" value="InterPro"/>
</dbReference>
<keyword evidence="7" id="KW-0862">Zinc</keyword>
<comment type="caution">
    <text evidence="16">The sequence shown here is derived from an EMBL/GenBank/DDBJ whole genome shotgun (WGS) entry which is preliminary data.</text>
</comment>
<dbReference type="SUPFAM" id="SSF57716">
    <property type="entry name" value="Glucocorticoid receptor-like (DNA-binding domain)"/>
    <property type="match status" value="1"/>
</dbReference>
<dbReference type="PROSITE" id="PS51066">
    <property type="entry name" value="ZF_FPG_2"/>
    <property type="match status" value="1"/>
</dbReference>
<reference evidence="16 17" key="1">
    <citation type="submission" date="2019-07" db="EMBL/GenBank/DDBJ databases">
        <title>Whole genome shotgun sequence of Agrococcus baldri NBRC 103055.</title>
        <authorList>
            <person name="Hosoyama A."/>
            <person name="Uohara A."/>
            <person name="Ohji S."/>
            <person name="Ichikawa N."/>
        </authorList>
    </citation>
    <scope>NUCLEOTIDE SEQUENCE [LARGE SCALE GENOMIC DNA]</scope>
    <source>
        <strain evidence="16 17">NBRC 103055</strain>
    </source>
</reference>
<feature type="domain" description="FPG-type" evidence="14">
    <location>
        <begin position="248"/>
        <end position="282"/>
    </location>
</feature>
<dbReference type="InterPro" id="IPR015886">
    <property type="entry name" value="H2TH_FPG"/>
</dbReference>
<keyword evidence="11" id="KW-0511">Multifunctional enzyme</keyword>
<keyword evidence="8" id="KW-0238">DNA-binding</keyword>
<organism evidence="16 17">
    <name type="scientific">Agrococcus baldri</name>
    <dbReference type="NCBI Taxonomy" id="153730"/>
    <lineage>
        <taxon>Bacteria</taxon>
        <taxon>Bacillati</taxon>
        <taxon>Actinomycetota</taxon>
        <taxon>Actinomycetes</taxon>
        <taxon>Micrococcales</taxon>
        <taxon>Microbacteriaceae</taxon>
        <taxon>Agrococcus</taxon>
    </lineage>
</organism>
<dbReference type="PANTHER" id="PTHR22993:SF9">
    <property type="entry name" value="FORMAMIDOPYRIMIDINE-DNA GLYCOSYLASE"/>
    <property type="match status" value="1"/>
</dbReference>
<dbReference type="Gene3D" id="3.20.190.10">
    <property type="entry name" value="MutM-like, N-terminal"/>
    <property type="match status" value="1"/>
</dbReference>